<dbReference type="GO" id="GO:0015627">
    <property type="term" value="C:type II protein secretion system complex"/>
    <property type="evidence" value="ECO:0007669"/>
    <property type="project" value="TreeGrafter"/>
</dbReference>
<dbReference type="PRINTS" id="PR01032">
    <property type="entry name" value="PHAGEIV"/>
</dbReference>
<feature type="compositionally biased region" description="Polar residues" evidence="6">
    <location>
        <begin position="405"/>
        <end position="421"/>
    </location>
</feature>
<dbReference type="InterPro" id="IPR038591">
    <property type="entry name" value="NolW-like_sf"/>
</dbReference>
<evidence type="ECO:0000313" key="11">
    <source>
        <dbReference type="Proteomes" id="UP000003688"/>
    </source>
</evidence>
<dbReference type="STRING" id="320771.Cflav_PD1639"/>
<dbReference type="Proteomes" id="UP000003688">
    <property type="component" value="Unassembled WGS sequence"/>
</dbReference>
<dbReference type="AlphaFoldDB" id="B9XM19"/>
<dbReference type="InterPro" id="IPR004846">
    <property type="entry name" value="T2SS/T3SS_dom"/>
</dbReference>
<feature type="region of interest" description="Disordered" evidence="6">
    <location>
        <begin position="366"/>
        <end position="430"/>
    </location>
</feature>
<dbReference type="RefSeq" id="WP_007416858.1">
    <property type="nucleotide sequence ID" value="NZ_ABOX02000032.1"/>
</dbReference>
<comment type="subcellular location">
    <subcellularLocation>
        <location evidence="5">Cell outer membrane</location>
    </subcellularLocation>
    <subcellularLocation>
        <location evidence="1">Membrane</location>
    </subcellularLocation>
</comment>
<feature type="compositionally biased region" description="Gly residues" evidence="6">
    <location>
        <begin position="390"/>
        <end position="404"/>
    </location>
</feature>
<protein>
    <submittedName>
        <fullName evidence="10">Type II and III secretion system protein</fullName>
    </submittedName>
</protein>
<comment type="caution">
    <text evidence="10">The sequence shown here is derived from an EMBL/GenBank/DDBJ whole genome shotgun (WGS) entry which is preliminary data.</text>
</comment>
<dbReference type="PRINTS" id="PR00811">
    <property type="entry name" value="BCTERIALGSPD"/>
</dbReference>
<feature type="domain" description="Type II/III secretion system secretin-like" evidence="8">
    <location>
        <begin position="575"/>
        <end position="738"/>
    </location>
</feature>
<dbReference type="EMBL" id="ABOX02000032">
    <property type="protein sequence ID" value="EEF59147.1"/>
    <property type="molecule type" value="Genomic_DNA"/>
</dbReference>
<dbReference type="InterPro" id="IPR050810">
    <property type="entry name" value="Bact_Secretion_Sys_Channel"/>
</dbReference>
<dbReference type="PANTHER" id="PTHR30332">
    <property type="entry name" value="PROBABLE GENERAL SECRETION PATHWAY PROTEIN D"/>
    <property type="match status" value="1"/>
</dbReference>
<keyword evidence="11" id="KW-1185">Reference proteome</keyword>
<evidence type="ECO:0000256" key="5">
    <source>
        <dbReference type="RuleBase" id="RU004004"/>
    </source>
</evidence>
<comment type="similarity">
    <text evidence="4">Belongs to the bacterial secretin family.</text>
</comment>
<feature type="domain" description="NolW-like" evidence="9">
    <location>
        <begin position="344"/>
        <end position="490"/>
    </location>
</feature>
<feature type="chain" id="PRO_5002893305" evidence="7">
    <location>
        <begin position="18"/>
        <end position="785"/>
    </location>
</feature>
<dbReference type="Gene3D" id="3.30.1370.120">
    <property type="match status" value="2"/>
</dbReference>
<evidence type="ECO:0000256" key="1">
    <source>
        <dbReference type="ARBA" id="ARBA00004370"/>
    </source>
</evidence>
<evidence type="ECO:0000256" key="6">
    <source>
        <dbReference type="SAM" id="MobiDB-lite"/>
    </source>
</evidence>
<dbReference type="GO" id="GO:0009306">
    <property type="term" value="P:protein secretion"/>
    <property type="evidence" value="ECO:0007669"/>
    <property type="project" value="InterPro"/>
</dbReference>
<dbReference type="InterPro" id="IPR005644">
    <property type="entry name" value="NolW-like"/>
</dbReference>
<reference evidence="10 11" key="1">
    <citation type="journal article" date="2011" name="J. Bacteriol.">
        <title>Genome sequence of 'Pedosphaera parvula' Ellin514, an aerobic Verrucomicrobial isolate from pasture soil.</title>
        <authorList>
            <person name="Kant R."/>
            <person name="van Passel M.W."/>
            <person name="Sangwan P."/>
            <person name="Palva A."/>
            <person name="Lucas S."/>
            <person name="Copeland A."/>
            <person name="Lapidus A."/>
            <person name="Glavina Del Rio T."/>
            <person name="Dalin E."/>
            <person name="Tice H."/>
            <person name="Bruce D."/>
            <person name="Goodwin L."/>
            <person name="Pitluck S."/>
            <person name="Chertkov O."/>
            <person name="Larimer F.W."/>
            <person name="Land M.L."/>
            <person name="Hauser L."/>
            <person name="Brettin T.S."/>
            <person name="Detter J.C."/>
            <person name="Han S."/>
            <person name="de Vos W.M."/>
            <person name="Janssen P.H."/>
            <person name="Smidt H."/>
        </authorList>
    </citation>
    <scope>NUCLEOTIDE SEQUENCE [LARGE SCALE GENOMIC DNA]</scope>
    <source>
        <strain evidence="10 11">Ellin514</strain>
    </source>
</reference>
<dbReference type="Pfam" id="PF03958">
    <property type="entry name" value="Secretin_N"/>
    <property type="match status" value="2"/>
</dbReference>
<evidence type="ECO:0000256" key="2">
    <source>
        <dbReference type="ARBA" id="ARBA00022729"/>
    </source>
</evidence>
<keyword evidence="2 7" id="KW-0732">Signal</keyword>
<name>B9XM19_PEDPL</name>
<dbReference type="Gene3D" id="3.55.50.30">
    <property type="match status" value="1"/>
</dbReference>
<organism evidence="10 11">
    <name type="scientific">Pedosphaera parvula (strain Ellin514)</name>
    <dbReference type="NCBI Taxonomy" id="320771"/>
    <lineage>
        <taxon>Bacteria</taxon>
        <taxon>Pseudomonadati</taxon>
        <taxon>Verrucomicrobiota</taxon>
        <taxon>Pedosphaerae</taxon>
        <taxon>Pedosphaerales</taxon>
        <taxon>Pedosphaeraceae</taxon>
        <taxon>Pedosphaera</taxon>
    </lineage>
</organism>
<dbReference type="Pfam" id="PF00263">
    <property type="entry name" value="Secretin"/>
    <property type="match status" value="1"/>
</dbReference>
<evidence type="ECO:0000259" key="9">
    <source>
        <dbReference type="Pfam" id="PF03958"/>
    </source>
</evidence>
<dbReference type="PANTHER" id="PTHR30332:SF24">
    <property type="entry name" value="SECRETIN GSPD-RELATED"/>
    <property type="match status" value="1"/>
</dbReference>
<evidence type="ECO:0000259" key="8">
    <source>
        <dbReference type="Pfam" id="PF00263"/>
    </source>
</evidence>
<feature type="region of interest" description="Disordered" evidence="6">
    <location>
        <begin position="77"/>
        <end position="103"/>
    </location>
</feature>
<evidence type="ECO:0000256" key="4">
    <source>
        <dbReference type="RuleBase" id="RU004003"/>
    </source>
</evidence>
<evidence type="ECO:0000256" key="3">
    <source>
        <dbReference type="ARBA" id="ARBA00023136"/>
    </source>
</evidence>
<keyword evidence="3" id="KW-0472">Membrane</keyword>
<dbReference type="OrthoDB" id="9766211at2"/>
<feature type="domain" description="NolW-like" evidence="9">
    <location>
        <begin position="280"/>
        <end position="338"/>
    </location>
</feature>
<accession>B9XM19</accession>
<sequence length="785" mass="82284" precursor="true">MKTILFVLLTSCVGVWAQTADTNNADSRYNVLRRKLRETMASETNGITGSNVDTAAVSAAAPASSGTNPAITAAPAQLAQSSFPTPPTTTPRRVPPRRIPPLTNTVSTNAVVASGTNAIATNAVTVAPGAVVTPTPTPTPGPVDAAVAATAALLQTTNAAAANTGPAKPAEPIIPAGEINFPAVDVNQVLTIYGELVNRTVLRPTALPAQLITLKTQTPLTKSEAIEALNSVLALNGITMINVGDKFVKALPQNQALQDSPEFSTGDPSQLPETGLFVSKIVQLKYLKPSEMMPALTPFAKMPGGIFPVENNQTIFIRDYSENVKRMLEVIAKLDVEVPMDYETAVIPIKYALAADISSALSSLGSGGGGGGTSIGRSGRTGSNLAGSGAAPGGYSTGTLGGTPGSNPFGTSPGMGTSQSPFGGAQGGNRTTSFTDRLQQIVKRASSSGEFQILGNNKIIADERTNSLLVFASKQDMDVIKDIVGKLDVVLAQVLIEAIIMEVTLDDTRDLGVSYLQTSPSGNNYFQGIGAIKNGPFASFSNFASTATNAANSLPSGFSYLAQFNNDFSATITAAATDNRINVLSRPRIQTSHAVTANLQIGDTVPYVTGTYFGGLNGQASSQYQQTFVGINLQVTPLINPDGLVVMDITQDVQQLGTPTIIDNNPVPTTTKRTAQAKVSVKDRDTIILGGFISSTKSRSKSGVPLLMNIPVLGYLFRSTSDSNKRTELIVLIRPTVLPTPEAAALVATRERDRLPGVKAAEADFRKEEAKRLKQAEKIQVPRDE</sequence>
<gene>
    <name evidence="10" type="ORF">Cflav_PD1639</name>
</gene>
<keyword evidence="5" id="KW-0813">Transport</keyword>
<dbReference type="GO" id="GO:0009279">
    <property type="term" value="C:cell outer membrane"/>
    <property type="evidence" value="ECO:0007669"/>
    <property type="project" value="UniProtKB-SubCell"/>
</dbReference>
<proteinExistence type="inferred from homology"/>
<evidence type="ECO:0000313" key="10">
    <source>
        <dbReference type="EMBL" id="EEF59147.1"/>
    </source>
</evidence>
<evidence type="ECO:0000256" key="7">
    <source>
        <dbReference type="SAM" id="SignalP"/>
    </source>
</evidence>
<dbReference type="InterPro" id="IPR001775">
    <property type="entry name" value="GspD/PilQ"/>
</dbReference>
<feature type="signal peptide" evidence="7">
    <location>
        <begin position="1"/>
        <end position="17"/>
    </location>
</feature>